<proteinExistence type="predicted"/>
<evidence type="ECO:0000313" key="2">
    <source>
        <dbReference type="Proteomes" id="UP000053864"/>
    </source>
</evidence>
<gene>
    <name evidence="1" type="ORF">L916_06179</name>
</gene>
<dbReference type="Proteomes" id="UP000053864">
    <property type="component" value="Unassembled WGS sequence"/>
</dbReference>
<feature type="non-terminal residue" evidence="1">
    <location>
        <position position="85"/>
    </location>
</feature>
<dbReference type="AlphaFoldDB" id="W2JA18"/>
<evidence type="ECO:0000313" key="1">
    <source>
        <dbReference type="EMBL" id="ETL43276.1"/>
    </source>
</evidence>
<protein>
    <submittedName>
        <fullName evidence="1">Uncharacterized protein</fullName>
    </submittedName>
</protein>
<sequence length="85" mass="9306">MSDLQRANKLRKLCHNPLNFGQPALCLRPSWGGNSLPKTGTFSAPSSNTRTTILSNLDSKQQQGVSTAGIQHCWKDRAESSHEAK</sequence>
<organism evidence="1 2">
    <name type="scientific">Phytophthora nicotianae</name>
    <name type="common">Potato buckeye rot agent</name>
    <name type="synonym">Phytophthora parasitica</name>
    <dbReference type="NCBI Taxonomy" id="4792"/>
    <lineage>
        <taxon>Eukaryota</taxon>
        <taxon>Sar</taxon>
        <taxon>Stramenopiles</taxon>
        <taxon>Oomycota</taxon>
        <taxon>Peronosporomycetes</taxon>
        <taxon>Peronosporales</taxon>
        <taxon>Peronosporaceae</taxon>
        <taxon>Phytophthora</taxon>
    </lineage>
</organism>
<dbReference type="EMBL" id="KI672196">
    <property type="protein sequence ID" value="ETL43276.1"/>
    <property type="molecule type" value="Genomic_DNA"/>
</dbReference>
<name>W2JA18_PHYNI</name>
<accession>W2JA18</accession>
<reference evidence="1 2" key="1">
    <citation type="submission" date="2013-11" db="EMBL/GenBank/DDBJ databases">
        <title>The Genome Sequence of Phytophthora parasitica CJ05E6.</title>
        <authorList>
            <consortium name="The Broad Institute Genomics Platform"/>
            <person name="Russ C."/>
            <person name="Tyler B."/>
            <person name="Panabieres F."/>
            <person name="Shan W."/>
            <person name="Tripathy S."/>
            <person name="Grunwald N."/>
            <person name="Machado M."/>
            <person name="Johnson C.S."/>
            <person name="Arredondo F."/>
            <person name="Hong C."/>
            <person name="Coffey M."/>
            <person name="Young S.K."/>
            <person name="Zeng Q."/>
            <person name="Gargeya S."/>
            <person name="Fitzgerald M."/>
            <person name="Abouelleil A."/>
            <person name="Alvarado L."/>
            <person name="Chapman S.B."/>
            <person name="Gainer-Dewar J."/>
            <person name="Goldberg J."/>
            <person name="Griggs A."/>
            <person name="Gujja S."/>
            <person name="Hansen M."/>
            <person name="Howarth C."/>
            <person name="Imamovic A."/>
            <person name="Ireland A."/>
            <person name="Larimer J."/>
            <person name="McCowan C."/>
            <person name="Murphy C."/>
            <person name="Pearson M."/>
            <person name="Poon T.W."/>
            <person name="Priest M."/>
            <person name="Roberts A."/>
            <person name="Saif S."/>
            <person name="Shea T."/>
            <person name="Sykes S."/>
            <person name="Wortman J."/>
            <person name="Nusbaum C."/>
            <person name="Birren B."/>
        </authorList>
    </citation>
    <scope>NUCLEOTIDE SEQUENCE [LARGE SCALE GENOMIC DNA]</scope>
    <source>
        <strain evidence="1 2">CJ05E6</strain>
    </source>
</reference>